<name>A0ACC2NZG3_9HYME</name>
<comment type="caution">
    <text evidence="1">The sequence shown here is derived from an EMBL/GenBank/DDBJ whole genome shotgun (WGS) entry which is preliminary data.</text>
</comment>
<dbReference type="Proteomes" id="UP001239111">
    <property type="component" value="Chromosome 2"/>
</dbReference>
<organism evidence="1 2">
    <name type="scientific">Eretmocerus hayati</name>
    <dbReference type="NCBI Taxonomy" id="131215"/>
    <lineage>
        <taxon>Eukaryota</taxon>
        <taxon>Metazoa</taxon>
        <taxon>Ecdysozoa</taxon>
        <taxon>Arthropoda</taxon>
        <taxon>Hexapoda</taxon>
        <taxon>Insecta</taxon>
        <taxon>Pterygota</taxon>
        <taxon>Neoptera</taxon>
        <taxon>Endopterygota</taxon>
        <taxon>Hymenoptera</taxon>
        <taxon>Apocrita</taxon>
        <taxon>Proctotrupomorpha</taxon>
        <taxon>Chalcidoidea</taxon>
        <taxon>Aphelinidae</taxon>
        <taxon>Aphelininae</taxon>
        <taxon>Eretmocerus</taxon>
    </lineage>
</organism>
<keyword evidence="2" id="KW-1185">Reference proteome</keyword>
<accession>A0ACC2NZG3</accession>
<sequence>MENQESSEPQESDEARPTEKRSQDQLSCWLYVSRSSAGFALEYQQQQQQQQQPRNDVYQQQQDGGSLSRASLEEAIRLIEPLGAWHVSETHCGLIAGFAREIDADKLLQRGDFARIFDGPVQVARFHDRDSHYKQAVLLRDVPWAIPLPDLSSALARQGIATGNIERLRYYVRVEVLEPSHYEQLLRQGLLFYNATWFPAIPERWRNGGAVQQQYQLPQGFFGANCGPDFQQHQHNQPHHPGHQPRDPNPDDVLQCYRCQGFWHVAANCRQLPRCVRCGEPHSVEFCSRPRNNPICCHCSGPHHAGYRQCPVRLQLLNATPVSLTLSTNRLSSSNAPSMNGHQLLLQHGKSNGASNASASGNNSNNNAAAAANVQTQNQKPS</sequence>
<dbReference type="EMBL" id="CM056742">
    <property type="protein sequence ID" value="KAJ8676551.1"/>
    <property type="molecule type" value="Genomic_DNA"/>
</dbReference>
<gene>
    <name evidence="1" type="ORF">QAD02_012338</name>
</gene>
<evidence type="ECO:0000313" key="1">
    <source>
        <dbReference type="EMBL" id="KAJ8676551.1"/>
    </source>
</evidence>
<reference evidence="1" key="1">
    <citation type="submission" date="2023-04" db="EMBL/GenBank/DDBJ databases">
        <title>A chromosome-level genome assembly of the parasitoid wasp Eretmocerus hayati.</title>
        <authorList>
            <person name="Zhong Y."/>
            <person name="Liu S."/>
            <person name="Liu Y."/>
        </authorList>
    </citation>
    <scope>NUCLEOTIDE SEQUENCE</scope>
    <source>
        <strain evidence="1">ZJU_SS_LIU_2023</strain>
    </source>
</reference>
<protein>
    <submittedName>
        <fullName evidence="1">Uncharacterized protein</fullName>
    </submittedName>
</protein>
<proteinExistence type="predicted"/>
<evidence type="ECO:0000313" key="2">
    <source>
        <dbReference type="Proteomes" id="UP001239111"/>
    </source>
</evidence>